<dbReference type="AlphaFoldDB" id="A0A7Y9EDQ0"/>
<comment type="caution">
    <text evidence="1">The sequence shown here is derived from an EMBL/GenBank/DDBJ whole genome shotgun (WGS) entry which is preliminary data.</text>
</comment>
<evidence type="ECO:0000313" key="2">
    <source>
        <dbReference type="Proteomes" id="UP000529783"/>
    </source>
</evidence>
<name>A0A7Y9EDQ0_9ACTN</name>
<keyword evidence="2" id="KW-1185">Reference proteome</keyword>
<dbReference type="Proteomes" id="UP000529783">
    <property type="component" value="Unassembled WGS sequence"/>
</dbReference>
<organism evidence="1 2">
    <name type="scientific">Actinomadura luteofluorescens</name>
    <dbReference type="NCBI Taxonomy" id="46163"/>
    <lineage>
        <taxon>Bacteria</taxon>
        <taxon>Bacillati</taxon>
        <taxon>Actinomycetota</taxon>
        <taxon>Actinomycetes</taxon>
        <taxon>Streptosporangiales</taxon>
        <taxon>Thermomonosporaceae</taxon>
        <taxon>Actinomadura</taxon>
    </lineage>
</organism>
<dbReference type="EMBL" id="JACCBA010000001">
    <property type="protein sequence ID" value="NYD45783.1"/>
    <property type="molecule type" value="Genomic_DNA"/>
</dbReference>
<reference evidence="1 2" key="1">
    <citation type="submission" date="2020-07" db="EMBL/GenBank/DDBJ databases">
        <title>Sequencing the genomes of 1000 actinobacteria strains.</title>
        <authorList>
            <person name="Klenk H.-P."/>
        </authorList>
    </citation>
    <scope>NUCLEOTIDE SEQUENCE [LARGE SCALE GENOMIC DNA]</scope>
    <source>
        <strain evidence="1 2">DSM 40398</strain>
    </source>
</reference>
<evidence type="ECO:0000313" key="1">
    <source>
        <dbReference type="EMBL" id="NYD45783.1"/>
    </source>
</evidence>
<dbReference type="RefSeq" id="WP_179843149.1">
    <property type="nucleotide sequence ID" value="NZ_JACCBA010000001.1"/>
</dbReference>
<protein>
    <submittedName>
        <fullName evidence="1">Uncharacterized protein</fullName>
    </submittedName>
</protein>
<proteinExistence type="predicted"/>
<gene>
    <name evidence="1" type="ORF">BJY14_001766</name>
</gene>
<sequence length="166" mass="18024">MDREPWTYRIAAQEMLREGKIENPSDPATREVGDQRTYLFVEFAKTTGTATGSGSVPGVTLGVRLKADPSRLYRSDHDEPTWSIDRDGAVATTVELPEGTKVSDIASIEALRRPTGNGDNGAPATVTSLNRGFFLDDSFLPQPSSVEWTGSVTLTQANPSAVLWRP</sequence>
<accession>A0A7Y9EDQ0</accession>